<dbReference type="AlphaFoldDB" id="A0A164YC77"/>
<dbReference type="Proteomes" id="UP000077755">
    <property type="component" value="Chromosome 5"/>
</dbReference>
<reference evidence="4" key="2">
    <citation type="submission" date="2022-03" db="EMBL/GenBank/DDBJ databases">
        <title>Draft title - Genomic analysis of global carrot germplasm unveils the trajectory of domestication and the origin of high carotenoid orange carrot.</title>
        <authorList>
            <person name="Iorizzo M."/>
            <person name="Ellison S."/>
            <person name="Senalik D."/>
            <person name="Macko-Podgorni A."/>
            <person name="Grzebelus D."/>
            <person name="Bostan H."/>
            <person name="Rolling W."/>
            <person name="Curaba J."/>
            <person name="Simon P."/>
        </authorList>
    </citation>
    <scope>NUCLEOTIDE SEQUENCE</scope>
    <source>
        <tissue evidence="4">Leaf</tissue>
    </source>
</reference>
<gene>
    <name evidence="3" type="ORF">DCAR_017537</name>
    <name evidence="4" type="ORF">DCAR_0520108</name>
</gene>
<dbReference type="GO" id="GO:0003677">
    <property type="term" value="F:DNA binding"/>
    <property type="evidence" value="ECO:0007669"/>
    <property type="project" value="UniProtKB-KW"/>
</dbReference>
<dbReference type="Gramene" id="KZM94294">
    <property type="protein sequence ID" value="KZM94294"/>
    <property type="gene ID" value="DCAR_017537"/>
</dbReference>
<reference evidence="3" key="1">
    <citation type="journal article" date="2016" name="Nat. Genet.">
        <title>A high-quality carrot genome assembly provides new insights into carotenoid accumulation and asterid genome evolution.</title>
        <authorList>
            <person name="Iorizzo M."/>
            <person name="Ellison S."/>
            <person name="Senalik D."/>
            <person name="Zeng P."/>
            <person name="Satapoomin P."/>
            <person name="Huang J."/>
            <person name="Bowman M."/>
            <person name="Iovene M."/>
            <person name="Sanseverino W."/>
            <person name="Cavagnaro P."/>
            <person name="Yildiz M."/>
            <person name="Macko-Podgorni A."/>
            <person name="Moranska E."/>
            <person name="Grzebelus E."/>
            <person name="Grzebelus D."/>
            <person name="Ashrafi H."/>
            <person name="Zheng Z."/>
            <person name="Cheng S."/>
            <person name="Spooner D."/>
            <person name="Van Deynze A."/>
            <person name="Simon P."/>
        </authorList>
    </citation>
    <scope>NUCLEOTIDE SEQUENCE [LARGE SCALE GENOMIC DNA]</scope>
    <source>
        <tissue evidence="3">Leaf</tissue>
    </source>
</reference>
<protein>
    <recommendedName>
        <fullName evidence="2">Replication protein A OB domain-containing protein</fullName>
    </recommendedName>
</protein>
<dbReference type="PANTHER" id="PTHR47165:SF3">
    <property type="entry name" value="RETROTRANSPOSON-LIKE PROTEIN"/>
    <property type="match status" value="1"/>
</dbReference>
<dbReference type="InterPro" id="IPR012340">
    <property type="entry name" value="NA-bd_OB-fold"/>
</dbReference>
<name>A0A164YC77_DAUCS</name>
<dbReference type="Pfam" id="PF16900">
    <property type="entry name" value="REPA_OB_2"/>
    <property type="match status" value="1"/>
</dbReference>
<dbReference type="InterPro" id="IPR031657">
    <property type="entry name" value="REPA_OB_2"/>
</dbReference>
<evidence type="ECO:0000256" key="1">
    <source>
        <dbReference type="ARBA" id="ARBA00023125"/>
    </source>
</evidence>
<accession>A0A164YC77</accession>
<evidence type="ECO:0000313" key="3">
    <source>
        <dbReference type="EMBL" id="KZM94294.1"/>
    </source>
</evidence>
<evidence type="ECO:0000313" key="5">
    <source>
        <dbReference type="Proteomes" id="UP000077755"/>
    </source>
</evidence>
<dbReference type="SUPFAM" id="SSF50249">
    <property type="entry name" value="Nucleic acid-binding proteins"/>
    <property type="match status" value="1"/>
</dbReference>
<keyword evidence="5" id="KW-1185">Reference proteome</keyword>
<evidence type="ECO:0000313" key="4">
    <source>
        <dbReference type="EMBL" id="WOH00734.1"/>
    </source>
</evidence>
<evidence type="ECO:0000259" key="2">
    <source>
        <dbReference type="Pfam" id="PF16900"/>
    </source>
</evidence>
<keyword evidence="1" id="KW-0238">DNA-binding</keyword>
<dbReference type="Gene3D" id="2.40.50.140">
    <property type="entry name" value="Nucleic acid-binding proteins"/>
    <property type="match status" value="1"/>
</dbReference>
<dbReference type="EMBL" id="CP093347">
    <property type="protein sequence ID" value="WOH00734.1"/>
    <property type="molecule type" value="Genomic_DNA"/>
</dbReference>
<sequence>MSSSILLSFDYDIIALIFSKLIIESFLDFANLFWVWHFNQSISTIRNVLRKLDWDQMYVLLNEPLDGYHERFESFLKVCLELDVEQAHFLYSTKMLLRGQCVHHHLDILKMNSTIHFPSYFSYLVFKGMHCPFHWDETVKEMRSVLVNPATKNKVLDLIVLIREINDEDAFPIFPIYKLCPNAKNKQSFLHSAWFPNQSAVWVALCDKVVTQSADEVDIFEQYIRDEHILQTRWIHYQCFNHAREGIGKFECVFPQPGDMYQREGMLLELVVIGISFIVVDDNASRMEGWIRSALVNLFEPEFVEGRVIDIQNFAVRPYRDYETNKSFRGDKHILLTPITVIFPVEQILPNFPMHVFCCIPLNLIPEHAEQESYLLAISFMGQTEGFEPYPITVIISSCKVIMHRDDSLVEGGVFQIENFRVRRYGENERNQCFTGDKRIFFTESTVVMPCIQPHEFIPQHVFDCIPLNTVRQHSTQDTYLIDVCGIVKDLQPIQQFVSITGKEQIVVKFALSDNNNNTVRATMWNEQALFMHMSLAFTTQRPLIVIISSCKPHLWQGTPTVTNMQATRVFFTSSHQTAANLRAGYGN</sequence>
<proteinExistence type="predicted"/>
<dbReference type="PANTHER" id="PTHR47165">
    <property type="entry name" value="OS03G0429900 PROTEIN"/>
    <property type="match status" value="1"/>
</dbReference>
<organism evidence="3">
    <name type="scientific">Daucus carota subsp. sativus</name>
    <name type="common">Carrot</name>
    <dbReference type="NCBI Taxonomy" id="79200"/>
    <lineage>
        <taxon>Eukaryota</taxon>
        <taxon>Viridiplantae</taxon>
        <taxon>Streptophyta</taxon>
        <taxon>Embryophyta</taxon>
        <taxon>Tracheophyta</taxon>
        <taxon>Spermatophyta</taxon>
        <taxon>Magnoliopsida</taxon>
        <taxon>eudicotyledons</taxon>
        <taxon>Gunneridae</taxon>
        <taxon>Pentapetalae</taxon>
        <taxon>asterids</taxon>
        <taxon>campanulids</taxon>
        <taxon>Apiales</taxon>
        <taxon>Apiaceae</taxon>
        <taxon>Apioideae</taxon>
        <taxon>Scandiceae</taxon>
        <taxon>Daucinae</taxon>
        <taxon>Daucus</taxon>
        <taxon>Daucus sect. Daucus</taxon>
    </lineage>
</organism>
<feature type="domain" description="Replication protein A OB" evidence="2">
    <location>
        <begin position="476"/>
        <end position="558"/>
    </location>
</feature>
<dbReference type="EMBL" id="LNRQ01000005">
    <property type="protein sequence ID" value="KZM94294.1"/>
    <property type="molecule type" value="Genomic_DNA"/>
</dbReference>